<accession>A0A9Q1HNT5</accession>
<proteinExistence type="predicted"/>
<dbReference type="EMBL" id="JAFJMO010000018">
    <property type="protein sequence ID" value="KAJ8250744.1"/>
    <property type="molecule type" value="Genomic_DNA"/>
</dbReference>
<organism evidence="2 3">
    <name type="scientific">Conger conger</name>
    <name type="common">Conger eel</name>
    <name type="synonym">Muraena conger</name>
    <dbReference type="NCBI Taxonomy" id="82655"/>
    <lineage>
        <taxon>Eukaryota</taxon>
        <taxon>Metazoa</taxon>
        <taxon>Chordata</taxon>
        <taxon>Craniata</taxon>
        <taxon>Vertebrata</taxon>
        <taxon>Euteleostomi</taxon>
        <taxon>Actinopterygii</taxon>
        <taxon>Neopterygii</taxon>
        <taxon>Teleostei</taxon>
        <taxon>Anguilliformes</taxon>
        <taxon>Congridae</taxon>
        <taxon>Conger</taxon>
    </lineage>
</organism>
<feature type="compositionally biased region" description="Basic residues" evidence="1">
    <location>
        <begin position="81"/>
        <end position="92"/>
    </location>
</feature>
<name>A0A9Q1HNT5_CONCO</name>
<evidence type="ECO:0000313" key="2">
    <source>
        <dbReference type="EMBL" id="KAJ8250744.1"/>
    </source>
</evidence>
<evidence type="ECO:0000313" key="3">
    <source>
        <dbReference type="Proteomes" id="UP001152803"/>
    </source>
</evidence>
<dbReference type="Proteomes" id="UP001152803">
    <property type="component" value="Unassembled WGS sequence"/>
</dbReference>
<evidence type="ECO:0000256" key="1">
    <source>
        <dbReference type="SAM" id="MobiDB-lite"/>
    </source>
</evidence>
<gene>
    <name evidence="2" type="ORF">COCON_G00226660</name>
</gene>
<keyword evidence="3" id="KW-1185">Reference proteome</keyword>
<feature type="region of interest" description="Disordered" evidence="1">
    <location>
        <begin position="39"/>
        <end position="60"/>
    </location>
</feature>
<dbReference type="AlphaFoldDB" id="A0A9Q1HNT5"/>
<feature type="region of interest" description="Disordered" evidence="1">
    <location>
        <begin position="74"/>
        <end position="104"/>
    </location>
</feature>
<protein>
    <submittedName>
        <fullName evidence="2">Uncharacterized protein</fullName>
    </submittedName>
</protein>
<comment type="caution">
    <text evidence="2">The sequence shown here is derived from an EMBL/GenBank/DDBJ whole genome shotgun (WGS) entry which is preliminary data.</text>
</comment>
<reference evidence="2" key="1">
    <citation type="journal article" date="2023" name="Science">
        <title>Genome structures resolve the early diversification of teleost fishes.</title>
        <authorList>
            <person name="Parey E."/>
            <person name="Louis A."/>
            <person name="Montfort J."/>
            <person name="Bouchez O."/>
            <person name="Roques C."/>
            <person name="Iampietro C."/>
            <person name="Lluch J."/>
            <person name="Castinel A."/>
            <person name="Donnadieu C."/>
            <person name="Desvignes T."/>
            <person name="Floi Bucao C."/>
            <person name="Jouanno E."/>
            <person name="Wen M."/>
            <person name="Mejri S."/>
            <person name="Dirks R."/>
            <person name="Jansen H."/>
            <person name="Henkel C."/>
            <person name="Chen W.J."/>
            <person name="Zahm M."/>
            <person name="Cabau C."/>
            <person name="Klopp C."/>
            <person name="Thompson A.W."/>
            <person name="Robinson-Rechavi M."/>
            <person name="Braasch I."/>
            <person name="Lecointre G."/>
            <person name="Bobe J."/>
            <person name="Postlethwait J.H."/>
            <person name="Berthelot C."/>
            <person name="Roest Crollius H."/>
            <person name="Guiguen Y."/>
        </authorList>
    </citation>
    <scope>NUCLEOTIDE SEQUENCE</scope>
    <source>
        <strain evidence="2">Concon-B</strain>
    </source>
</reference>
<sequence length="104" mass="11683">MFLRLDDHSRTPSPDSGSRLFVPLLRPCASYGSQRRVVGRGTVDAEDPRVLPAEPGEMQDDRQLCTTNLSKTLPADISRRGSGKTKNYRTHHKDYNIHHPCSLP</sequence>